<evidence type="ECO:0000313" key="1">
    <source>
        <dbReference type="EMBL" id="ORB48969.1"/>
    </source>
</evidence>
<comment type="caution">
    <text evidence="1">The sequence shown here is derived from an EMBL/GenBank/DDBJ whole genome shotgun (WGS) entry which is preliminary data.</text>
</comment>
<proteinExistence type="predicted"/>
<evidence type="ECO:0000313" key="2">
    <source>
        <dbReference type="Proteomes" id="UP000192434"/>
    </source>
</evidence>
<dbReference type="EMBL" id="MVII01000043">
    <property type="protein sequence ID" value="ORB48969.1"/>
    <property type="molecule type" value="Genomic_DNA"/>
</dbReference>
<evidence type="ECO:0008006" key="3">
    <source>
        <dbReference type="Google" id="ProtNLM"/>
    </source>
</evidence>
<dbReference type="AlphaFoldDB" id="A0A1X0ILH7"/>
<dbReference type="Proteomes" id="UP000192434">
    <property type="component" value="Unassembled WGS sequence"/>
</dbReference>
<gene>
    <name evidence="1" type="ORF">BST43_23990</name>
</gene>
<name>A0A1X0ILH7_9MYCO</name>
<accession>A0A1X0ILH7</accession>
<sequence length="187" mass="19238">MNAGKLYRAPRRWPGIVAAASAGVLVGAVVGVGTTILAHERTPAAPVTVTVTPEPSAPPGAKPLERANRQTCEGWDAAGKLINDAADALTIIPEGTSILDPAVRNTPERVSAVMHAGDLFQQAADALTQRITPGATEILTLTSQTTVSSLAALAIAYRSFDESSGDSITTARTAAHSMSALCKRLVG</sequence>
<organism evidence="1 2">
    <name type="scientific">Mycobacteroides saopaulense</name>
    <dbReference type="NCBI Taxonomy" id="1578165"/>
    <lineage>
        <taxon>Bacteria</taxon>
        <taxon>Bacillati</taxon>
        <taxon>Actinomycetota</taxon>
        <taxon>Actinomycetes</taxon>
        <taxon>Mycobacteriales</taxon>
        <taxon>Mycobacteriaceae</taxon>
        <taxon>Mycobacteroides</taxon>
    </lineage>
</organism>
<dbReference type="RefSeq" id="WP_083019637.1">
    <property type="nucleotide sequence ID" value="NZ_MVII01000043.1"/>
</dbReference>
<reference evidence="1 2" key="1">
    <citation type="submission" date="2016-12" db="EMBL/GenBank/DDBJ databases">
        <title>The new phylogeny of genus Mycobacterium.</title>
        <authorList>
            <person name="Tortoli E."/>
            <person name="Trovato A."/>
            <person name="Cirillo D.M."/>
        </authorList>
    </citation>
    <scope>NUCLEOTIDE SEQUENCE [LARGE SCALE GENOMIC DNA]</scope>
    <source>
        <strain evidence="1 2">CCUG 66554</strain>
    </source>
</reference>
<dbReference type="OrthoDB" id="4764339at2"/>
<protein>
    <recommendedName>
        <fullName evidence="3">Alanine and proline rich membrane protein</fullName>
    </recommendedName>
</protein>